<reference evidence="1 2" key="1">
    <citation type="submission" date="2024-04" db="EMBL/GenBank/DDBJ databases">
        <authorList>
            <consortium name="Genoscope - CEA"/>
            <person name="William W."/>
        </authorList>
    </citation>
    <scope>NUCLEOTIDE SEQUENCE [LARGE SCALE GENOMIC DNA]</scope>
</reference>
<proteinExistence type="predicted"/>
<dbReference type="AlphaFoldDB" id="A0AAV2HV44"/>
<evidence type="ECO:0000313" key="1">
    <source>
        <dbReference type="EMBL" id="CAL1537941.1"/>
    </source>
</evidence>
<dbReference type="PANTHER" id="PTHR21519">
    <property type="entry name" value="PDZ DOMAIN-CONTAINING PROTEIN 8"/>
    <property type="match status" value="1"/>
</dbReference>
<dbReference type="GO" id="GO:1990456">
    <property type="term" value="P:mitochondrion-endoplasmic reticulum membrane tethering"/>
    <property type="evidence" value="ECO:0007669"/>
    <property type="project" value="InterPro"/>
</dbReference>
<dbReference type="EMBL" id="CAXITT010000279">
    <property type="protein sequence ID" value="CAL1537941.1"/>
    <property type="molecule type" value="Genomic_DNA"/>
</dbReference>
<dbReference type="PANTHER" id="PTHR21519:SF1">
    <property type="entry name" value="PDZ DOMAIN-CONTAINING PROTEIN 8"/>
    <property type="match status" value="1"/>
</dbReference>
<dbReference type="GO" id="GO:0051560">
    <property type="term" value="P:mitochondrial calcium ion homeostasis"/>
    <property type="evidence" value="ECO:0007669"/>
    <property type="project" value="InterPro"/>
</dbReference>
<gene>
    <name evidence="1" type="ORF">GSLYS_00011777001</name>
</gene>
<dbReference type="InterPro" id="IPR039275">
    <property type="entry name" value="PDZD8"/>
</dbReference>
<organism evidence="1 2">
    <name type="scientific">Lymnaea stagnalis</name>
    <name type="common">Great pond snail</name>
    <name type="synonym">Helix stagnalis</name>
    <dbReference type="NCBI Taxonomy" id="6523"/>
    <lineage>
        <taxon>Eukaryota</taxon>
        <taxon>Metazoa</taxon>
        <taxon>Spiralia</taxon>
        <taxon>Lophotrochozoa</taxon>
        <taxon>Mollusca</taxon>
        <taxon>Gastropoda</taxon>
        <taxon>Heterobranchia</taxon>
        <taxon>Euthyneura</taxon>
        <taxon>Panpulmonata</taxon>
        <taxon>Hygrophila</taxon>
        <taxon>Lymnaeoidea</taxon>
        <taxon>Lymnaeidae</taxon>
        <taxon>Lymnaea</taxon>
    </lineage>
</organism>
<sequence>MSKLKNIIANQIRGIVRKKHTFPNYKIRFKPFFSPRADLETEVDPQLQVDGNDIGNGVLEVTVLSASRLPFVPPGSRMYCTVCVDSLPWKQLMAERRKNKKIVTLVLVKTPADPALGMVVKDELLPDRLQPVVIIDEVTPNSPAHQAGVHQVGLINKYL</sequence>
<dbReference type="GO" id="GO:0005739">
    <property type="term" value="C:mitochondrion"/>
    <property type="evidence" value="ECO:0007669"/>
    <property type="project" value="GOC"/>
</dbReference>
<name>A0AAV2HV44_LYMST</name>
<keyword evidence="2" id="KW-1185">Reference proteome</keyword>
<evidence type="ECO:0000313" key="2">
    <source>
        <dbReference type="Proteomes" id="UP001497497"/>
    </source>
</evidence>
<dbReference type="Proteomes" id="UP001497497">
    <property type="component" value="Unassembled WGS sequence"/>
</dbReference>
<dbReference type="InterPro" id="IPR036034">
    <property type="entry name" value="PDZ_sf"/>
</dbReference>
<dbReference type="SUPFAM" id="SSF50156">
    <property type="entry name" value="PDZ domain-like"/>
    <property type="match status" value="1"/>
</dbReference>
<dbReference type="GO" id="GO:0044233">
    <property type="term" value="C:mitochondria-associated endoplasmic reticulum membrane contact site"/>
    <property type="evidence" value="ECO:0007669"/>
    <property type="project" value="InterPro"/>
</dbReference>
<protein>
    <submittedName>
        <fullName evidence="1">Uncharacterized protein</fullName>
    </submittedName>
</protein>
<comment type="caution">
    <text evidence="1">The sequence shown here is derived from an EMBL/GenBank/DDBJ whole genome shotgun (WGS) entry which is preliminary data.</text>
</comment>
<accession>A0AAV2HV44</accession>